<dbReference type="AlphaFoldDB" id="A0A9W7DXF5"/>
<dbReference type="Proteomes" id="UP001165082">
    <property type="component" value="Unassembled WGS sequence"/>
</dbReference>
<comment type="caution">
    <text evidence="1">The sequence shown here is derived from an EMBL/GenBank/DDBJ whole genome shotgun (WGS) entry which is preliminary data.</text>
</comment>
<gene>
    <name evidence="1" type="ORF">TrRE_jg2446</name>
</gene>
<proteinExistence type="predicted"/>
<dbReference type="EMBL" id="BRXZ01003622">
    <property type="protein sequence ID" value="GMH58637.1"/>
    <property type="molecule type" value="Genomic_DNA"/>
</dbReference>
<organism evidence="1 2">
    <name type="scientific">Triparma retinervis</name>
    <dbReference type="NCBI Taxonomy" id="2557542"/>
    <lineage>
        <taxon>Eukaryota</taxon>
        <taxon>Sar</taxon>
        <taxon>Stramenopiles</taxon>
        <taxon>Ochrophyta</taxon>
        <taxon>Bolidophyceae</taxon>
        <taxon>Parmales</taxon>
        <taxon>Triparmaceae</taxon>
        <taxon>Triparma</taxon>
    </lineage>
</organism>
<accession>A0A9W7DXF5</accession>
<evidence type="ECO:0000313" key="1">
    <source>
        <dbReference type="EMBL" id="GMH58637.1"/>
    </source>
</evidence>
<sequence>GASRKAHVPLVGAIKLVSKKKGGGAKSTFQPYAIPKLSKPSTLTTTKTAGRDKTWNLRCHDGVGCRVIAVLGSEVSIRLCEMEPGMKIPAVSGETTRQVFASSQAATAFALSSVLSAADEGYVEGVCPQCSGPGPFTEEQLSEMVGMCRKGTMDLGMEKGSDALCRTCAKIIETKDNFIGGD</sequence>
<reference evidence="1" key="1">
    <citation type="submission" date="2022-07" db="EMBL/GenBank/DDBJ databases">
        <title>Genome analysis of Parmales, a sister group of diatoms, reveals the evolutionary specialization of diatoms from phago-mixotrophs to photoautotrophs.</title>
        <authorList>
            <person name="Ban H."/>
            <person name="Sato S."/>
            <person name="Yoshikawa S."/>
            <person name="Kazumasa Y."/>
            <person name="Nakamura Y."/>
            <person name="Ichinomiya M."/>
            <person name="Saitoh K."/>
            <person name="Sato N."/>
            <person name="Blanc-Mathieu R."/>
            <person name="Endo H."/>
            <person name="Kuwata A."/>
            <person name="Ogata H."/>
        </authorList>
    </citation>
    <scope>NUCLEOTIDE SEQUENCE</scope>
</reference>
<evidence type="ECO:0000313" key="2">
    <source>
        <dbReference type="Proteomes" id="UP001165082"/>
    </source>
</evidence>
<feature type="non-terminal residue" evidence="1">
    <location>
        <position position="1"/>
    </location>
</feature>
<protein>
    <submittedName>
        <fullName evidence="1">Uncharacterized protein</fullName>
    </submittedName>
</protein>
<name>A0A9W7DXF5_9STRA</name>
<keyword evidence="2" id="KW-1185">Reference proteome</keyword>